<reference evidence="1 2" key="1">
    <citation type="submission" date="2019-06" db="EMBL/GenBank/DDBJ databases">
        <title>Gramella sabulilitoris sp. nov., isolated from a marine sand.</title>
        <authorList>
            <person name="Yoon J.-H."/>
        </authorList>
    </citation>
    <scope>NUCLEOTIDE SEQUENCE [LARGE SCALE GENOMIC DNA]</scope>
    <source>
        <strain evidence="1 2">HSMS-1</strain>
    </source>
</reference>
<protein>
    <submittedName>
        <fullName evidence="1">Uncharacterized protein</fullName>
    </submittedName>
</protein>
<dbReference type="AlphaFoldDB" id="A0A550I7J2"/>
<comment type="caution">
    <text evidence="1">The sequence shown here is derived from an EMBL/GenBank/DDBJ whole genome shotgun (WGS) entry which is preliminary data.</text>
</comment>
<evidence type="ECO:0000313" key="1">
    <source>
        <dbReference type="EMBL" id="TRO66940.1"/>
    </source>
</evidence>
<dbReference type="RefSeq" id="WP_143409719.1">
    <property type="nucleotide sequence ID" value="NZ_VHSF01000001.1"/>
</dbReference>
<organism evidence="1 2">
    <name type="scientific">Christiangramia sabulilitoris</name>
    <dbReference type="NCBI Taxonomy" id="2583991"/>
    <lineage>
        <taxon>Bacteria</taxon>
        <taxon>Pseudomonadati</taxon>
        <taxon>Bacteroidota</taxon>
        <taxon>Flavobacteriia</taxon>
        <taxon>Flavobacteriales</taxon>
        <taxon>Flavobacteriaceae</taxon>
        <taxon>Christiangramia</taxon>
    </lineage>
</organism>
<name>A0A550I7J2_9FLAO</name>
<dbReference type="Proteomes" id="UP000315131">
    <property type="component" value="Unassembled WGS sequence"/>
</dbReference>
<sequence length="153" mass="17962">MNNFKPYYKNIYIEHMRLFKKLSNNGLVAFYNIELEKPKSKKRYNAIRTALEEELEDRQIDFSVIKEIEDLETPPVILVGNKLYTINEVPLEIAEGLTMMYLKAAKTEFKGIQVIWRNEQEICYTQHGKEIMISARTVIQSFTKGLLKPKTIK</sequence>
<accession>A0A550I7J2</accession>
<proteinExistence type="predicted"/>
<gene>
    <name evidence="1" type="ORF">FGM01_03355</name>
</gene>
<dbReference type="EMBL" id="VHSF01000001">
    <property type="protein sequence ID" value="TRO66940.1"/>
    <property type="molecule type" value="Genomic_DNA"/>
</dbReference>
<keyword evidence="2" id="KW-1185">Reference proteome</keyword>
<evidence type="ECO:0000313" key="2">
    <source>
        <dbReference type="Proteomes" id="UP000315131"/>
    </source>
</evidence>